<feature type="region of interest" description="Disordered" evidence="1">
    <location>
        <begin position="51"/>
        <end position="72"/>
    </location>
</feature>
<reference evidence="2 3" key="1">
    <citation type="journal article" date="2018" name="New Phytol.">
        <title>Phylogenomics of Endogonaceae and evolution of mycorrhizas within Mucoromycota.</title>
        <authorList>
            <person name="Chang Y."/>
            <person name="Desiro A."/>
            <person name="Na H."/>
            <person name="Sandor L."/>
            <person name="Lipzen A."/>
            <person name="Clum A."/>
            <person name="Barry K."/>
            <person name="Grigoriev I.V."/>
            <person name="Martin F.M."/>
            <person name="Stajich J.E."/>
            <person name="Smith M.E."/>
            <person name="Bonito G."/>
            <person name="Spatafora J.W."/>
        </authorList>
    </citation>
    <scope>NUCLEOTIDE SEQUENCE [LARGE SCALE GENOMIC DNA]</scope>
    <source>
        <strain evidence="2 3">AD002</strain>
    </source>
</reference>
<protein>
    <submittedName>
        <fullName evidence="2">Uncharacterized protein</fullName>
    </submittedName>
</protein>
<accession>A0A433QR18</accession>
<feature type="compositionally biased region" description="Basic and acidic residues" evidence="1">
    <location>
        <begin position="194"/>
        <end position="207"/>
    </location>
</feature>
<evidence type="ECO:0000256" key="1">
    <source>
        <dbReference type="SAM" id="MobiDB-lite"/>
    </source>
</evidence>
<evidence type="ECO:0000313" key="2">
    <source>
        <dbReference type="EMBL" id="RUS32211.1"/>
    </source>
</evidence>
<dbReference type="AlphaFoldDB" id="A0A433QR18"/>
<organism evidence="2 3">
    <name type="scientific">Jimgerdemannia flammicorona</name>
    <dbReference type="NCBI Taxonomy" id="994334"/>
    <lineage>
        <taxon>Eukaryota</taxon>
        <taxon>Fungi</taxon>
        <taxon>Fungi incertae sedis</taxon>
        <taxon>Mucoromycota</taxon>
        <taxon>Mucoromycotina</taxon>
        <taxon>Endogonomycetes</taxon>
        <taxon>Endogonales</taxon>
        <taxon>Endogonaceae</taxon>
        <taxon>Jimgerdemannia</taxon>
    </lineage>
</organism>
<comment type="caution">
    <text evidence="2">The sequence shown here is derived from an EMBL/GenBank/DDBJ whole genome shotgun (WGS) entry which is preliminary data.</text>
</comment>
<feature type="compositionally biased region" description="Basic residues" evidence="1">
    <location>
        <begin position="208"/>
        <end position="223"/>
    </location>
</feature>
<dbReference type="Gene3D" id="3.40.50.150">
    <property type="entry name" value="Vaccinia Virus protein VP39"/>
    <property type="match status" value="1"/>
</dbReference>
<proteinExistence type="predicted"/>
<keyword evidence="3" id="KW-1185">Reference proteome</keyword>
<feature type="region of interest" description="Disordered" evidence="1">
    <location>
        <begin position="169"/>
        <end position="232"/>
    </location>
</feature>
<gene>
    <name evidence="2" type="ORF">BC938DRAFT_476021</name>
</gene>
<sequence length="269" mass="30494">MIRRIPPSRPLMFRLRHREPVRPPRGWRWTGEVRRKLTGECLIPPVSVRRARNGKGGRQTFGARGALEEPGGVSGIRRAARHESPQLSASSTPLVLSTHKRTSMWYERYWRLAQGSSWRIVTRRSRRGIGGAWCTTMAEPLIRTSPAEDFTNGFFVACFVRKRARIVGEKEEEEERKRKAKLHAGEEEEEERGSDDKMVEKVGGDAKRKGKKKKNKKNKRKKVGGKEGVEDGRGGWKWGDVEAIVVSRSVEGQCCGGEMEGEKFIISIT</sequence>
<dbReference type="Proteomes" id="UP000274822">
    <property type="component" value="Unassembled WGS sequence"/>
</dbReference>
<dbReference type="EMBL" id="RBNJ01002241">
    <property type="protein sequence ID" value="RUS32211.1"/>
    <property type="molecule type" value="Genomic_DNA"/>
</dbReference>
<dbReference type="InterPro" id="IPR029063">
    <property type="entry name" value="SAM-dependent_MTases_sf"/>
</dbReference>
<name>A0A433QR18_9FUNG</name>
<evidence type="ECO:0000313" key="3">
    <source>
        <dbReference type="Proteomes" id="UP000274822"/>
    </source>
</evidence>